<proteinExistence type="predicted"/>
<dbReference type="OrthoDB" id="68068at2157"/>
<dbReference type="Proteomes" id="UP000217784">
    <property type="component" value="Unassembled WGS sequence"/>
</dbReference>
<evidence type="ECO:0008006" key="3">
    <source>
        <dbReference type="Google" id="ProtNLM"/>
    </source>
</evidence>
<dbReference type="AlphaFoldDB" id="A0A2A2H537"/>
<name>A0A2A2H537_METBR</name>
<dbReference type="PANTHER" id="PTHR35024">
    <property type="entry name" value="HYPOTHETICAL CYTOSOLIC PROTEIN"/>
    <property type="match status" value="1"/>
</dbReference>
<keyword evidence="2" id="KW-1185">Reference proteome</keyword>
<reference evidence="1 2" key="1">
    <citation type="journal article" date="2017" name="BMC Genomics">
        <title>Genomic analysis of methanogenic archaea reveals a shift towards energy conservation.</title>
        <authorList>
            <person name="Gilmore S.P."/>
            <person name="Henske J.K."/>
            <person name="Sexton J.A."/>
            <person name="Solomon K.V."/>
            <person name="Seppala S."/>
            <person name="Yoo J.I."/>
            <person name="Huyett L.M."/>
            <person name="Pressman A."/>
            <person name="Cogan J.Z."/>
            <person name="Kivenson V."/>
            <person name="Peng X."/>
            <person name="Tan Y."/>
            <person name="Valentine D.L."/>
            <person name="O'Malley M.A."/>
        </authorList>
    </citation>
    <scope>NUCLEOTIDE SEQUENCE [LARGE SCALE GENOMIC DNA]</scope>
    <source>
        <strain evidence="1 2">M.o.H.</strain>
    </source>
</reference>
<dbReference type="EMBL" id="LMVM01000023">
    <property type="protein sequence ID" value="PAV04383.1"/>
    <property type="molecule type" value="Genomic_DNA"/>
</dbReference>
<protein>
    <recommendedName>
        <fullName evidence="3">Cell shape determination protein CcmA</fullName>
    </recommendedName>
</protein>
<dbReference type="Pfam" id="PF04519">
    <property type="entry name" value="Bactofilin"/>
    <property type="match status" value="1"/>
</dbReference>
<accession>A0A2A2H537</accession>
<dbReference type="PANTHER" id="PTHR35024:SF4">
    <property type="entry name" value="POLYMER-FORMING CYTOSKELETAL PROTEIN"/>
    <property type="match status" value="1"/>
</dbReference>
<dbReference type="RefSeq" id="WP_069585620.1">
    <property type="nucleotide sequence ID" value="NZ_LMVM01000023.1"/>
</dbReference>
<comment type="caution">
    <text evidence="1">The sequence shown here is derived from an EMBL/GenBank/DDBJ whole genome shotgun (WGS) entry which is preliminary data.</text>
</comment>
<gene>
    <name evidence="1" type="ORF">ASJ80_05940</name>
</gene>
<evidence type="ECO:0000313" key="2">
    <source>
        <dbReference type="Proteomes" id="UP000217784"/>
    </source>
</evidence>
<evidence type="ECO:0000313" key="1">
    <source>
        <dbReference type="EMBL" id="PAV04383.1"/>
    </source>
</evidence>
<dbReference type="InterPro" id="IPR007607">
    <property type="entry name" value="BacA/B"/>
</dbReference>
<sequence length="226" mass="24358">MEESISNLKINGHGSSTGGKYNSVTINGNGSISGDLECVYLRVNGQANVKGSVKAETAKINGNSSIKGDLRAEKVKVNGMVNIEGNLSVEEAETYGNANIGGDCNAEMFRVDGMFAVEGLLNAGELKLNLHGPSRAREIGGEKITVKKMGRFGLRGLKNFIWPHGHDKGLNADVIEGDDVYLENTHAKVVRGNNIELGPDCEIELVEYNESFKQDENAVVGTHRRI</sequence>
<organism evidence="1 2">
    <name type="scientific">Methanobacterium bryantii</name>
    <dbReference type="NCBI Taxonomy" id="2161"/>
    <lineage>
        <taxon>Archaea</taxon>
        <taxon>Methanobacteriati</taxon>
        <taxon>Methanobacteriota</taxon>
        <taxon>Methanomada group</taxon>
        <taxon>Methanobacteria</taxon>
        <taxon>Methanobacteriales</taxon>
        <taxon>Methanobacteriaceae</taxon>
        <taxon>Methanobacterium</taxon>
    </lineage>
</organism>